<dbReference type="InterPro" id="IPR036034">
    <property type="entry name" value="PDZ_sf"/>
</dbReference>
<evidence type="ECO:0000313" key="4">
    <source>
        <dbReference type="RefSeq" id="XP_021563827.1"/>
    </source>
</evidence>
<proteinExistence type="predicted"/>
<dbReference type="PANTHER" id="PTHR23175:SF5">
    <property type="entry name" value="RHO GTPASE-ACTIVATING PROTEIN 23"/>
    <property type="match status" value="1"/>
</dbReference>
<feature type="region of interest" description="Disordered" evidence="1">
    <location>
        <begin position="249"/>
        <end position="278"/>
    </location>
</feature>
<evidence type="ECO:0000256" key="1">
    <source>
        <dbReference type="SAM" id="MobiDB-lite"/>
    </source>
</evidence>
<evidence type="ECO:0000313" key="3">
    <source>
        <dbReference type="Proteomes" id="UP000189704"/>
    </source>
</evidence>
<feature type="non-terminal residue" evidence="4">
    <location>
        <position position="1"/>
    </location>
</feature>
<dbReference type="PROSITE" id="PS50106">
    <property type="entry name" value="PDZ"/>
    <property type="match status" value="1"/>
</dbReference>
<keyword evidence="3" id="KW-1185">Reference proteome</keyword>
<name>A0A3Q0DN26_CARSF</name>
<evidence type="ECO:0000259" key="2">
    <source>
        <dbReference type="PROSITE" id="PS50106"/>
    </source>
</evidence>
<dbReference type="InterPro" id="IPR001478">
    <property type="entry name" value="PDZ"/>
</dbReference>
<dbReference type="InterPro" id="IPR041489">
    <property type="entry name" value="PDZ_6"/>
</dbReference>
<reference evidence="4" key="1">
    <citation type="submission" date="2025-08" db="UniProtKB">
        <authorList>
            <consortium name="RefSeq"/>
        </authorList>
    </citation>
    <scope>IDENTIFICATION</scope>
</reference>
<dbReference type="Pfam" id="PF17820">
    <property type="entry name" value="PDZ_6"/>
    <property type="match status" value="1"/>
</dbReference>
<accession>A0A3Q0DN26</accession>
<dbReference type="FunFam" id="2.30.42.10:FF:000066">
    <property type="entry name" value="Rho GTPase activating protein 21"/>
    <property type="match status" value="1"/>
</dbReference>
<feature type="domain" description="PDZ" evidence="2">
    <location>
        <begin position="50"/>
        <end position="134"/>
    </location>
</feature>
<dbReference type="RefSeq" id="XP_021563827.1">
    <property type="nucleotide sequence ID" value="XM_021708152.1"/>
</dbReference>
<protein>
    <submittedName>
        <fullName evidence="4">Rho GTPase-activating protein 23-like</fullName>
    </submittedName>
</protein>
<feature type="compositionally biased region" description="Basic and acidic residues" evidence="1">
    <location>
        <begin position="348"/>
        <end position="357"/>
    </location>
</feature>
<dbReference type="KEGG" id="csyr:103250684"/>
<dbReference type="CDD" id="cd06756">
    <property type="entry name" value="PDZ_ARHGAP21_23-like"/>
    <property type="match status" value="1"/>
</dbReference>
<feature type="non-terminal residue" evidence="4">
    <location>
        <position position="572"/>
    </location>
</feature>
<organism evidence="3 4">
    <name type="scientific">Carlito syrichta</name>
    <name type="common">Philippine tarsier</name>
    <name type="synonym">Tarsius syrichta</name>
    <dbReference type="NCBI Taxonomy" id="1868482"/>
    <lineage>
        <taxon>Eukaryota</taxon>
        <taxon>Metazoa</taxon>
        <taxon>Chordata</taxon>
        <taxon>Craniata</taxon>
        <taxon>Vertebrata</taxon>
        <taxon>Euteleostomi</taxon>
        <taxon>Mammalia</taxon>
        <taxon>Eutheria</taxon>
        <taxon>Euarchontoglires</taxon>
        <taxon>Primates</taxon>
        <taxon>Haplorrhini</taxon>
        <taxon>Tarsiiformes</taxon>
        <taxon>Tarsiidae</taxon>
        <taxon>Carlito</taxon>
    </lineage>
</organism>
<dbReference type="GeneID" id="103250684"/>
<dbReference type="SMART" id="SM00228">
    <property type="entry name" value="PDZ"/>
    <property type="match status" value="1"/>
</dbReference>
<dbReference type="Proteomes" id="UP000189704">
    <property type="component" value="Unplaced"/>
</dbReference>
<gene>
    <name evidence="4" type="primary">LOC103250684</name>
</gene>
<dbReference type="SUPFAM" id="SSF50156">
    <property type="entry name" value="PDZ domain-like"/>
    <property type="match status" value="1"/>
</dbReference>
<dbReference type="PANTHER" id="PTHR23175">
    <property type="entry name" value="PDZ DOMAIN-CONTAINING PROTEIN"/>
    <property type="match status" value="1"/>
</dbReference>
<dbReference type="AlphaFoldDB" id="A0A3Q0DN26"/>
<dbReference type="Gene3D" id="2.30.42.10">
    <property type="match status" value="1"/>
</dbReference>
<feature type="region of interest" description="Disordered" evidence="1">
    <location>
        <begin position="317"/>
        <end position="400"/>
    </location>
</feature>
<sequence>LPLGPRDGCSPRRPLPWQGPRTLLLRKNLQDGFGFTLRHFIVYPPESAVHCSLKEEENGGRGGGPSPRHRLEPMDTIFVKNVKDDGPAHRAGLRTGDRLVKVNGESVIGKTYSQVIALIQNSDDTLELSIMPKDEDILQLAYSQDAYLKGNEPYSGEARSIPEPPPICYPRKTYAPPARVSAWATMVPEPVSVLPSDPRSPAAWSDPGLGQEGWHRARSDDYLSRTTRSAEALGPGALVSPRFERCGWAPQRPSARTPACASRDLPGPQAPPPSGLQGLDDVGYVGYRSYSPSFQRRTGLLHALSFRDSPFGGLPTFSLAQSPFPPEASEPPRVGRPEPTTRALETPIEDRQDEVVLRQKPPTGRKVQPAPARQMNLGLGDESSEPEASGRGERPGRKVAPLAATEDSLASIPFIDEPTSPSIDLQAKHVPASAVVSSAMNSAPALGTSPSSPTFTFALGRHYSQDCSSIKAGRRSSYLLAITTERSKSCDDGLNTFRDEGRVLRRLPNRVPSLRMLRSFFTDGSLDSWGTSEDADAPSKRHSTSDLSDATFSDIRREGWLYYKQILTKKGK</sequence>
<dbReference type="OrthoDB" id="6281275at2759"/>